<dbReference type="InterPro" id="IPR050390">
    <property type="entry name" value="C5-Methyltransferase"/>
</dbReference>
<dbReference type="PRINTS" id="PR00105">
    <property type="entry name" value="C5METTRFRASE"/>
</dbReference>
<dbReference type="InterPro" id="IPR001525">
    <property type="entry name" value="C5_MeTfrase"/>
</dbReference>
<accession>A0A6J6SKM1</accession>
<dbReference type="GO" id="GO:0003677">
    <property type="term" value="F:DNA binding"/>
    <property type="evidence" value="ECO:0007669"/>
    <property type="project" value="TreeGrafter"/>
</dbReference>
<dbReference type="GO" id="GO:0032259">
    <property type="term" value="P:methylation"/>
    <property type="evidence" value="ECO:0007669"/>
    <property type="project" value="UniProtKB-KW"/>
</dbReference>
<dbReference type="SUPFAM" id="SSF53335">
    <property type="entry name" value="S-adenosyl-L-methionine-dependent methyltransferases"/>
    <property type="match status" value="1"/>
</dbReference>
<evidence type="ECO:0000313" key="5">
    <source>
        <dbReference type="EMBL" id="CAB4735157.1"/>
    </source>
</evidence>
<dbReference type="Gene3D" id="3.40.50.150">
    <property type="entry name" value="Vaccinia Virus protein VP39"/>
    <property type="match status" value="1"/>
</dbReference>
<keyword evidence="2" id="KW-0489">Methyltransferase</keyword>
<organism evidence="5">
    <name type="scientific">freshwater metagenome</name>
    <dbReference type="NCBI Taxonomy" id="449393"/>
    <lineage>
        <taxon>unclassified sequences</taxon>
        <taxon>metagenomes</taxon>
        <taxon>ecological metagenomes</taxon>
    </lineage>
</organism>
<dbReference type="InterPro" id="IPR018117">
    <property type="entry name" value="C5_DNA_meth_AS"/>
</dbReference>
<dbReference type="GO" id="GO:0044027">
    <property type="term" value="P:negative regulation of gene expression via chromosomal CpG island methylation"/>
    <property type="evidence" value="ECO:0007669"/>
    <property type="project" value="TreeGrafter"/>
</dbReference>
<evidence type="ECO:0000256" key="4">
    <source>
        <dbReference type="ARBA" id="ARBA00022691"/>
    </source>
</evidence>
<dbReference type="PANTHER" id="PTHR10629:SF52">
    <property type="entry name" value="DNA (CYTOSINE-5)-METHYLTRANSFERASE 1"/>
    <property type="match status" value="1"/>
</dbReference>
<evidence type="ECO:0000256" key="3">
    <source>
        <dbReference type="ARBA" id="ARBA00022679"/>
    </source>
</evidence>
<dbReference type="AlphaFoldDB" id="A0A6J6SKM1"/>
<dbReference type="Pfam" id="PF00145">
    <property type="entry name" value="DNA_methylase"/>
    <property type="match status" value="2"/>
</dbReference>
<dbReference type="PROSITE" id="PS00094">
    <property type="entry name" value="C5_MTASE_1"/>
    <property type="match status" value="1"/>
</dbReference>
<dbReference type="PANTHER" id="PTHR10629">
    <property type="entry name" value="CYTOSINE-SPECIFIC METHYLTRANSFERASE"/>
    <property type="match status" value="1"/>
</dbReference>
<dbReference type="Gene3D" id="3.90.120.10">
    <property type="entry name" value="DNA Methylase, subunit A, domain 2"/>
    <property type="match status" value="1"/>
</dbReference>
<gene>
    <name evidence="5" type="ORF">UFOPK2761_00825</name>
</gene>
<name>A0A6J6SKM1_9ZZZZ</name>
<dbReference type="EC" id="2.1.1.37" evidence="1"/>
<keyword evidence="3" id="KW-0808">Transferase</keyword>
<evidence type="ECO:0000256" key="1">
    <source>
        <dbReference type="ARBA" id="ARBA00011975"/>
    </source>
</evidence>
<protein>
    <recommendedName>
        <fullName evidence="1">DNA (cytosine-5-)-methyltransferase</fullName>
        <ecNumber evidence="1">2.1.1.37</ecNumber>
    </recommendedName>
</protein>
<dbReference type="GO" id="GO:0003886">
    <property type="term" value="F:DNA (cytosine-5-)-methyltransferase activity"/>
    <property type="evidence" value="ECO:0007669"/>
    <property type="project" value="UniProtKB-EC"/>
</dbReference>
<reference evidence="5" key="1">
    <citation type="submission" date="2020-05" db="EMBL/GenBank/DDBJ databases">
        <authorList>
            <person name="Chiriac C."/>
            <person name="Salcher M."/>
            <person name="Ghai R."/>
            <person name="Kavagutti S V."/>
        </authorList>
    </citation>
    <scope>NUCLEOTIDE SEQUENCE</scope>
</reference>
<sequence>MAAGLTSVELFAGGGGMALGTRAAGFEHLALVEWNKNAAAILRHNAQKDPELWPARAVHEQDVREWLESTHLKSGDVDLVAGGPPCQPFSLGGVHAGDMDQRNMFPAAIETVRKLRPRFVLFENVPGLTRPSFSPYFNYIKHQLEKPSIRPKEDELWTDHHRRVQKANPTSVRYVVHQHLVEAADYGLPQSRRRVILVGIRSDVLGATSWTVPAATHSRDALLYDQWVSGDYWAEHGLVMPIVPEGIESRLVQLKEDGRPSLARWQTIRDCIKGLPEPVDRKASPGFSNHEGIPGARAYPKHSGSPFDWPAKTIKAGVHGVSGGEAMIRFEDGSLRYFTVRESARMQGFPDDYEFPVARSRAMGAIGNAVATPVAERLTRMFAALLEAAPET</sequence>
<keyword evidence="4" id="KW-0949">S-adenosyl-L-methionine</keyword>
<dbReference type="EMBL" id="CAEZYQ010000005">
    <property type="protein sequence ID" value="CAB4735157.1"/>
    <property type="molecule type" value="Genomic_DNA"/>
</dbReference>
<proteinExistence type="predicted"/>
<evidence type="ECO:0000256" key="2">
    <source>
        <dbReference type="ARBA" id="ARBA00022603"/>
    </source>
</evidence>
<dbReference type="PROSITE" id="PS51679">
    <property type="entry name" value="SAM_MT_C5"/>
    <property type="match status" value="1"/>
</dbReference>
<dbReference type="GO" id="GO:0005634">
    <property type="term" value="C:nucleus"/>
    <property type="evidence" value="ECO:0007669"/>
    <property type="project" value="TreeGrafter"/>
</dbReference>
<dbReference type="InterPro" id="IPR029063">
    <property type="entry name" value="SAM-dependent_MTases_sf"/>
</dbReference>